<evidence type="ECO:0000313" key="3">
    <source>
        <dbReference type="Proteomes" id="UP001408789"/>
    </source>
</evidence>
<keyword evidence="3" id="KW-1185">Reference proteome</keyword>
<feature type="compositionally biased region" description="Basic and acidic residues" evidence="1">
    <location>
        <begin position="8"/>
        <end position="34"/>
    </location>
</feature>
<feature type="region of interest" description="Disordered" evidence="1">
    <location>
        <begin position="1"/>
        <end position="35"/>
    </location>
</feature>
<proteinExistence type="predicted"/>
<sequence length="261" mass="29327">MKSPKPKKGVEPKKSSTPKKEDQKGVIKKGDELPGLRTRSATTQLYKAVATLSKNQRESVREMGLGRMLKFRMDGVPSKIAYFVVDKFKPESMEIDLGNIKLLIDSEKIETLFGLKNEGDILEVTSKKKLGTVAKAWKSRYGKSYITRAEVVSKMREDADNPGIFFKIDFIALFSSVMAESGNNEYMKLDFVPSIKDETNLNNINWNKYVMDALKRCKDTWMSSGGGPRFTGPLALLTLVYVDSMACPVINVERSMSPLKF</sequence>
<accession>A0AAP0DLM0</accession>
<dbReference type="PANTHER" id="PTHR34835">
    <property type="entry name" value="OS07G0283600 PROTEIN-RELATED"/>
    <property type="match status" value="1"/>
</dbReference>
<name>A0AAP0DLM0_9ASTR</name>
<protein>
    <submittedName>
        <fullName evidence="2">Uncharacterized protein</fullName>
    </submittedName>
</protein>
<evidence type="ECO:0000313" key="2">
    <source>
        <dbReference type="EMBL" id="KAK9073359.1"/>
    </source>
</evidence>
<comment type="caution">
    <text evidence="2">The sequence shown here is derived from an EMBL/GenBank/DDBJ whole genome shotgun (WGS) entry which is preliminary data.</text>
</comment>
<dbReference type="Proteomes" id="UP001408789">
    <property type="component" value="Unassembled WGS sequence"/>
</dbReference>
<organism evidence="2 3">
    <name type="scientific">Deinandra increscens subsp. villosa</name>
    <dbReference type="NCBI Taxonomy" id="3103831"/>
    <lineage>
        <taxon>Eukaryota</taxon>
        <taxon>Viridiplantae</taxon>
        <taxon>Streptophyta</taxon>
        <taxon>Embryophyta</taxon>
        <taxon>Tracheophyta</taxon>
        <taxon>Spermatophyta</taxon>
        <taxon>Magnoliopsida</taxon>
        <taxon>eudicotyledons</taxon>
        <taxon>Gunneridae</taxon>
        <taxon>Pentapetalae</taxon>
        <taxon>asterids</taxon>
        <taxon>campanulids</taxon>
        <taxon>Asterales</taxon>
        <taxon>Asteraceae</taxon>
        <taxon>Asteroideae</taxon>
        <taxon>Heliantheae alliance</taxon>
        <taxon>Madieae</taxon>
        <taxon>Madiinae</taxon>
        <taxon>Deinandra</taxon>
    </lineage>
</organism>
<reference evidence="2 3" key="1">
    <citation type="submission" date="2024-04" db="EMBL/GenBank/DDBJ databases">
        <title>The reference genome of an endangered Asteraceae, Deinandra increscens subsp. villosa, native to the Central Coast of California.</title>
        <authorList>
            <person name="Guilliams M."/>
            <person name="Hasenstab-Lehman K."/>
            <person name="Meyer R."/>
            <person name="Mcevoy S."/>
        </authorList>
    </citation>
    <scope>NUCLEOTIDE SEQUENCE [LARGE SCALE GENOMIC DNA]</scope>
    <source>
        <tissue evidence="2">Leaf</tissue>
    </source>
</reference>
<gene>
    <name evidence="2" type="ORF">SSX86_007683</name>
</gene>
<dbReference type="EMBL" id="JBCNJP010000009">
    <property type="protein sequence ID" value="KAK9073359.1"/>
    <property type="molecule type" value="Genomic_DNA"/>
</dbReference>
<evidence type="ECO:0000256" key="1">
    <source>
        <dbReference type="SAM" id="MobiDB-lite"/>
    </source>
</evidence>
<dbReference type="PANTHER" id="PTHR34835:SF90">
    <property type="entry name" value="AMINOTRANSFERASE-LIKE PLANT MOBILE DOMAIN-CONTAINING PROTEIN"/>
    <property type="match status" value="1"/>
</dbReference>
<dbReference type="AlphaFoldDB" id="A0AAP0DLM0"/>